<gene>
    <name evidence="2" type="ORF">SAMN02927937_02711</name>
</gene>
<dbReference type="EMBL" id="FNXE01000057">
    <property type="protein sequence ID" value="SEI01029.1"/>
    <property type="molecule type" value="Genomic_DNA"/>
</dbReference>
<dbReference type="RefSeq" id="WP_091102321.1">
    <property type="nucleotide sequence ID" value="NZ_FNXE01000057.1"/>
</dbReference>
<proteinExistence type="predicted"/>
<evidence type="ECO:0008006" key="4">
    <source>
        <dbReference type="Google" id="ProtNLM"/>
    </source>
</evidence>
<feature type="signal peptide" evidence="1">
    <location>
        <begin position="1"/>
        <end position="27"/>
    </location>
</feature>
<reference evidence="2 3" key="1">
    <citation type="submission" date="2016-10" db="EMBL/GenBank/DDBJ databases">
        <authorList>
            <person name="de Groot N.N."/>
        </authorList>
    </citation>
    <scope>NUCLEOTIDE SEQUENCE [LARGE SCALE GENOMIC DNA]</scope>
    <source>
        <strain evidence="2 3">CGMCC 1.10825</strain>
    </source>
</reference>
<dbReference type="OrthoDB" id="1445232at2"/>
<dbReference type="AlphaFoldDB" id="A0A1H6MHD5"/>
<feature type="chain" id="PRO_5011559199" description="DUF2946 domain-containing protein" evidence="1">
    <location>
        <begin position="28"/>
        <end position="110"/>
    </location>
</feature>
<keyword evidence="1" id="KW-0732">Signal</keyword>
<evidence type="ECO:0000313" key="3">
    <source>
        <dbReference type="Proteomes" id="UP000199634"/>
    </source>
</evidence>
<dbReference type="STRING" id="1159016.SAMN02927937_02711"/>
<organism evidence="2 3">
    <name type="scientific">Paenimyroides marinum</name>
    <dbReference type="NCBI Taxonomy" id="1159016"/>
    <lineage>
        <taxon>Bacteria</taxon>
        <taxon>Pseudomonadati</taxon>
        <taxon>Bacteroidota</taxon>
        <taxon>Flavobacteriia</taxon>
        <taxon>Flavobacteriales</taxon>
        <taxon>Flavobacteriaceae</taxon>
        <taxon>Paenimyroides</taxon>
    </lineage>
</organism>
<sequence>MKSNKRIISLFFSICVLVTLMFQSAHTYSHLITDFFDAGSHHTKNDPLANHHPDNCQICHFTLSPFTTVTPDVIVFYSSITYPKLNVTHHTSYVDASFDVISLRGPPIFV</sequence>
<evidence type="ECO:0000313" key="2">
    <source>
        <dbReference type="EMBL" id="SEI01029.1"/>
    </source>
</evidence>
<evidence type="ECO:0000256" key="1">
    <source>
        <dbReference type="SAM" id="SignalP"/>
    </source>
</evidence>
<keyword evidence="3" id="KW-1185">Reference proteome</keyword>
<name>A0A1H6MHD5_9FLAO</name>
<accession>A0A1H6MHD5</accession>
<protein>
    <recommendedName>
        <fullName evidence="4">DUF2946 domain-containing protein</fullName>
    </recommendedName>
</protein>
<dbReference type="Proteomes" id="UP000199634">
    <property type="component" value="Unassembled WGS sequence"/>
</dbReference>